<keyword evidence="7" id="KW-1185">Reference proteome</keyword>
<sequence length="792" mass="86560">MNILPPSCRRNGDARSLRLPGVQHLLLQVISIALVAMALGAWAGHWTHARSGVESDALLVSPVFAGALFACGCLLCLAWIKPAASTALGAVSLALILVFRGVPEWAALWPLGRPQAADLGSLLAVAGSALAAWMPSRAETPAASARSSLIVVILGSAATALAFCFLLAGTRGKPHDGIFSLLPELFFLAGLLITFLFTASLNLTRIAQNQSLRLRDYALRDPLTGLPNRRVLEKRLRAACEQARKDKTGVAVVFLDLDGIEFINNSLGHAIGDKLLIRASQRMQQLVGGKGVVAHLTSDEFVVLLTGMRQPEVEQFTRELIQALAQPYFVEHGGLRASASAGIRVSDGDVDDPLELIREADLAMLRAKQEGRNTWHLYTRDMSAAIAKRLALRNDLQQAMDTEALELHYQPIVDGHTCRVVSVESLLRWRHPERGLIQPSQFIPLAEETGQIIRLTEWALATACQASHALRKHGLLDVRVVVNISPLYFQRADFVQSIRRALQEAGLPGTALEIEITESLLLANKEEAVTKLAELRELGLYTSIDDFGTGYSSLNYLKNLPVDKIKIDRSFVTDIVTDAADAAISQGIISMAHHLGLKVVAEGIETEAQLAFLKRNHCDEFQGYLLARPAPMEALIASLSAGNCRIALPGMPDAPTSDRVLLLIDDERNVLNALVRLLRRDGYQIFTATNPADAFNILATHDVQVVVCDQRMPEMNGTEFFSKVKDLYPNTVRMILSGYTELKSVTDAINRGAIYKYLTKPWDDEKLRSDVQQAFKDRKAGADLRGHSPCGA</sequence>
<dbReference type="SMART" id="SM00052">
    <property type="entry name" value="EAL"/>
    <property type="match status" value="1"/>
</dbReference>
<gene>
    <name evidence="6" type="ORF">H0A72_04050</name>
</gene>
<evidence type="ECO:0000313" key="6">
    <source>
        <dbReference type="EMBL" id="NYT48477.1"/>
    </source>
</evidence>
<dbReference type="PANTHER" id="PTHR44757">
    <property type="entry name" value="DIGUANYLATE CYCLASE DGCP"/>
    <property type="match status" value="1"/>
</dbReference>
<feature type="domain" description="GGDEF" evidence="5">
    <location>
        <begin position="248"/>
        <end position="380"/>
    </location>
</feature>
<comment type="caution">
    <text evidence="6">The sequence shown here is derived from an EMBL/GenBank/DDBJ whole genome shotgun (WGS) entry which is preliminary data.</text>
</comment>
<evidence type="ECO:0000259" key="3">
    <source>
        <dbReference type="PROSITE" id="PS50110"/>
    </source>
</evidence>
<dbReference type="PROSITE" id="PS50887">
    <property type="entry name" value="GGDEF"/>
    <property type="match status" value="1"/>
</dbReference>
<accession>A0A853FWE9</accession>
<dbReference type="InterPro" id="IPR052155">
    <property type="entry name" value="Biofilm_reg_signaling"/>
</dbReference>
<dbReference type="SMART" id="SM00267">
    <property type="entry name" value="GGDEF"/>
    <property type="match status" value="1"/>
</dbReference>
<dbReference type="CDD" id="cd01949">
    <property type="entry name" value="GGDEF"/>
    <property type="match status" value="1"/>
</dbReference>
<feature type="transmembrane region" description="Helical" evidence="2">
    <location>
        <begin position="57"/>
        <end position="80"/>
    </location>
</feature>
<dbReference type="InterPro" id="IPR001789">
    <property type="entry name" value="Sig_transdc_resp-reg_receiver"/>
</dbReference>
<dbReference type="GO" id="GO:0000160">
    <property type="term" value="P:phosphorelay signal transduction system"/>
    <property type="evidence" value="ECO:0007669"/>
    <property type="project" value="InterPro"/>
</dbReference>
<dbReference type="InterPro" id="IPR029787">
    <property type="entry name" value="Nucleotide_cyclase"/>
</dbReference>
<dbReference type="CDD" id="cd01948">
    <property type="entry name" value="EAL"/>
    <property type="match status" value="1"/>
</dbReference>
<dbReference type="Gene3D" id="3.20.20.450">
    <property type="entry name" value="EAL domain"/>
    <property type="match status" value="1"/>
</dbReference>
<dbReference type="PROSITE" id="PS50883">
    <property type="entry name" value="EAL"/>
    <property type="match status" value="1"/>
</dbReference>
<dbReference type="Gene3D" id="3.40.50.2300">
    <property type="match status" value="1"/>
</dbReference>
<feature type="transmembrane region" description="Helical" evidence="2">
    <location>
        <begin position="86"/>
        <end position="107"/>
    </location>
</feature>
<dbReference type="SMART" id="SM00448">
    <property type="entry name" value="REC"/>
    <property type="match status" value="1"/>
</dbReference>
<dbReference type="InterPro" id="IPR001633">
    <property type="entry name" value="EAL_dom"/>
</dbReference>
<dbReference type="CDD" id="cd17569">
    <property type="entry name" value="REC_HupR-like"/>
    <property type="match status" value="1"/>
</dbReference>
<dbReference type="PROSITE" id="PS50110">
    <property type="entry name" value="RESPONSE_REGULATORY"/>
    <property type="match status" value="1"/>
</dbReference>
<keyword evidence="2" id="KW-0812">Transmembrane</keyword>
<feature type="transmembrane region" description="Helical" evidence="2">
    <location>
        <begin position="25"/>
        <end position="45"/>
    </location>
</feature>
<dbReference type="InterPro" id="IPR035919">
    <property type="entry name" value="EAL_sf"/>
</dbReference>
<feature type="domain" description="EAL" evidence="4">
    <location>
        <begin position="389"/>
        <end position="643"/>
    </location>
</feature>
<evidence type="ECO:0000313" key="7">
    <source>
        <dbReference type="Proteomes" id="UP000559809"/>
    </source>
</evidence>
<dbReference type="InterPro" id="IPR000160">
    <property type="entry name" value="GGDEF_dom"/>
</dbReference>
<evidence type="ECO:0000256" key="2">
    <source>
        <dbReference type="SAM" id="Phobius"/>
    </source>
</evidence>
<organism evidence="6 7">
    <name type="scientific">Parapusillimonas granuli</name>
    <dbReference type="NCBI Taxonomy" id="380911"/>
    <lineage>
        <taxon>Bacteria</taxon>
        <taxon>Pseudomonadati</taxon>
        <taxon>Pseudomonadota</taxon>
        <taxon>Betaproteobacteria</taxon>
        <taxon>Burkholderiales</taxon>
        <taxon>Alcaligenaceae</taxon>
        <taxon>Parapusillimonas</taxon>
    </lineage>
</organism>
<dbReference type="SUPFAM" id="SSF141868">
    <property type="entry name" value="EAL domain-like"/>
    <property type="match status" value="1"/>
</dbReference>
<keyword evidence="2" id="KW-0472">Membrane</keyword>
<keyword evidence="2" id="KW-1133">Transmembrane helix</keyword>
<feature type="transmembrane region" description="Helical" evidence="2">
    <location>
        <begin position="181"/>
        <end position="203"/>
    </location>
</feature>
<evidence type="ECO:0000259" key="5">
    <source>
        <dbReference type="PROSITE" id="PS50887"/>
    </source>
</evidence>
<keyword evidence="1" id="KW-0597">Phosphoprotein</keyword>
<evidence type="ECO:0000256" key="1">
    <source>
        <dbReference type="PROSITE-ProRule" id="PRU00169"/>
    </source>
</evidence>
<dbReference type="Gene3D" id="3.30.70.270">
    <property type="match status" value="1"/>
</dbReference>
<dbReference type="RefSeq" id="WP_180153779.1">
    <property type="nucleotide sequence ID" value="NZ_JACCEM010000002.1"/>
</dbReference>
<reference evidence="6 7" key="1">
    <citation type="submission" date="2020-07" db="EMBL/GenBank/DDBJ databases">
        <title>Taxonomic revisions and descriptions of new bacterial species based on genomic comparisons in the high-G+C-content subgroup of the family Alcaligenaceae.</title>
        <authorList>
            <person name="Szabo A."/>
            <person name="Felfoldi T."/>
        </authorList>
    </citation>
    <scope>NUCLEOTIDE SEQUENCE [LARGE SCALE GENOMIC DNA]</scope>
    <source>
        <strain evidence="6 7">LMG 24012</strain>
    </source>
</reference>
<evidence type="ECO:0000259" key="4">
    <source>
        <dbReference type="PROSITE" id="PS50883"/>
    </source>
</evidence>
<dbReference type="Proteomes" id="UP000559809">
    <property type="component" value="Unassembled WGS sequence"/>
</dbReference>
<dbReference type="AlphaFoldDB" id="A0A853FWE9"/>
<feature type="transmembrane region" description="Helical" evidence="2">
    <location>
        <begin position="148"/>
        <end position="169"/>
    </location>
</feature>
<dbReference type="FunFam" id="3.20.20.450:FF:000001">
    <property type="entry name" value="Cyclic di-GMP phosphodiesterase yahA"/>
    <property type="match status" value="1"/>
</dbReference>
<protein>
    <submittedName>
        <fullName evidence="6">EAL domain-containing protein</fullName>
    </submittedName>
</protein>
<dbReference type="Pfam" id="PF00563">
    <property type="entry name" value="EAL"/>
    <property type="match status" value="1"/>
</dbReference>
<proteinExistence type="predicted"/>
<dbReference type="Pfam" id="PF00990">
    <property type="entry name" value="GGDEF"/>
    <property type="match status" value="1"/>
</dbReference>
<dbReference type="EMBL" id="JACCEM010000002">
    <property type="protein sequence ID" value="NYT48477.1"/>
    <property type="molecule type" value="Genomic_DNA"/>
</dbReference>
<dbReference type="SUPFAM" id="SSF52172">
    <property type="entry name" value="CheY-like"/>
    <property type="match status" value="1"/>
</dbReference>
<dbReference type="InterPro" id="IPR011006">
    <property type="entry name" value="CheY-like_superfamily"/>
</dbReference>
<dbReference type="InterPro" id="IPR043128">
    <property type="entry name" value="Rev_trsase/Diguanyl_cyclase"/>
</dbReference>
<feature type="modified residue" description="4-aspartylphosphate" evidence="1">
    <location>
        <position position="709"/>
    </location>
</feature>
<feature type="domain" description="Response regulatory" evidence="3">
    <location>
        <begin position="660"/>
        <end position="775"/>
    </location>
</feature>
<dbReference type="PANTHER" id="PTHR44757:SF2">
    <property type="entry name" value="BIOFILM ARCHITECTURE MAINTENANCE PROTEIN MBAA"/>
    <property type="match status" value="1"/>
</dbReference>
<dbReference type="SUPFAM" id="SSF55073">
    <property type="entry name" value="Nucleotide cyclase"/>
    <property type="match status" value="1"/>
</dbReference>
<dbReference type="NCBIfam" id="TIGR00254">
    <property type="entry name" value="GGDEF"/>
    <property type="match status" value="1"/>
</dbReference>
<name>A0A853FWE9_9BURK</name>
<dbReference type="Pfam" id="PF00072">
    <property type="entry name" value="Response_reg"/>
    <property type="match status" value="1"/>
</dbReference>